<dbReference type="FunFam" id="3.30.365.10:FF:000001">
    <property type="entry name" value="Xanthine dehydrogenase oxidase"/>
    <property type="match status" value="1"/>
</dbReference>
<dbReference type="Pfam" id="PF20256">
    <property type="entry name" value="MoCoBD_2"/>
    <property type="match status" value="1"/>
</dbReference>
<evidence type="ECO:0000256" key="4">
    <source>
        <dbReference type="ARBA" id="ARBA00022505"/>
    </source>
</evidence>
<dbReference type="InterPro" id="IPR037165">
    <property type="entry name" value="AldOxase/xan_DH_Mopterin-bd_sf"/>
</dbReference>
<dbReference type="GO" id="GO:0030151">
    <property type="term" value="F:molybdenum ion binding"/>
    <property type="evidence" value="ECO:0007669"/>
    <property type="project" value="InterPro"/>
</dbReference>
<dbReference type="SUPFAM" id="SSF56003">
    <property type="entry name" value="Molybdenum cofactor-binding domain"/>
    <property type="match status" value="1"/>
</dbReference>
<dbReference type="Proteomes" id="UP000052232">
    <property type="component" value="Unassembled WGS sequence"/>
</dbReference>
<evidence type="ECO:0000256" key="8">
    <source>
        <dbReference type="ARBA" id="ARBA00023004"/>
    </source>
</evidence>
<dbReference type="STRING" id="1420583.V473_19450"/>
<dbReference type="Pfam" id="PF01315">
    <property type="entry name" value="Ald_Xan_dh_C"/>
    <property type="match status" value="1"/>
</dbReference>
<evidence type="ECO:0000259" key="12">
    <source>
        <dbReference type="SMART" id="SM01008"/>
    </source>
</evidence>
<dbReference type="SMART" id="SM01008">
    <property type="entry name" value="Ald_Xan_dh_C"/>
    <property type="match status" value="1"/>
</dbReference>
<comment type="cofactor">
    <cofactor evidence="1">
        <name>Mo-molybdopterin</name>
        <dbReference type="ChEBI" id="CHEBI:71302"/>
    </cofactor>
</comment>
<dbReference type="InterPro" id="IPR014309">
    <property type="entry name" value="Xanthine_DH_Mopterin-bd_su"/>
</dbReference>
<evidence type="ECO:0000313" key="13">
    <source>
        <dbReference type="EMBL" id="KMS53160.1"/>
    </source>
</evidence>
<reference evidence="13 14" key="1">
    <citation type="journal article" date="2015" name="G3 (Bethesda)">
        <title>Insights into Ongoing Evolution of the Hexachlorocyclohexane Catabolic Pathway from Comparative Genomics of Ten Sphingomonadaceae Strains.</title>
        <authorList>
            <person name="Pearce S.L."/>
            <person name="Oakeshott J.G."/>
            <person name="Pandey G."/>
        </authorList>
    </citation>
    <scope>NUCLEOTIDE SEQUENCE [LARGE SCALE GENOMIC DNA]</scope>
    <source>
        <strain evidence="13 14">LL01</strain>
    </source>
</reference>
<dbReference type="RefSeq" id="WP_066608087.1">
    <property type="nucleotide sequence ID" value="NZ_KQ130436.1"/>
</dbReference>
<comment type="cofactor">
    <cofactor evidence="10">
        <name>[2Fe-2S] cluster</name>
        <dbReference type="ChEBI" id="CHEBI:190135"/>
    </cofactor>
</comment>
<comment type="cofactor">
    <cofactor evidence="11">
        <name>Mo-molybdopterin cytosine dinucleotide</name>
        <dbReference type="ChEBI" id="CHEBI:71308"/>
    </cofactor>
</comment>
<dbReference type="InterPro" id="IPR036856">
    <property type="entry name" value="Ald_Oxase/Xan_DH_a/b_sf"/>
</dbReference>
<evidence type="ECO:0000256" key="5">
    <source>
        <dbReference type="ARBA" id="ARBA00022714"/>
    </source>
</evidence>
<keyword evidence="4" id="KW-0500">Molybdenum</keyword>
<dbReference type="SUPFAM" id="SSF54665">
    <property type="entry name" value="CO dehydrogenase molybdoprotein N-domain-like"/>
    <property type="match status" value="1"/>
</dbReference>
<evidence type="ECO:0000256" key="7">
    <source>
        <dbReference type="ARBA" id="ARBA00023002"/>
    </source>
</evidence>
<dbReference type="Gene3D" id="3.30.365.10">
    <property type="entry name" value="Aldehyde oxidase/xanthine dehydrogenase, molybdopterin binding domain"/>
    <property type="match status" value="4"/>
</dbReference>
<dbReference type="GO" id="GO:0051537">
    <property type="term" value="F:2 iron, 2 sulfur cluster binding"/>
    <property type="evidence" value="ECO:0007669"/>
    <property type="project" value="UniProtKB-KW"/>
</dbReference>
<dbReference type="PANTHER" id="PTHR11908">
    <property type="entry name" value="XANTHINE DEHYDROGENASE"/>
    <property type="match status" value="1"/>
</dbReference>
<evidence type="ECO:0000256" key="11">
    <source>
        <dbReference type="ARBA" id="ARBA00053029"/>
    </source>
</evidence>
<accession>A0A0J8ADL9</accession>
<dbReference type="NCBIfam" id="TIGR02965">
    <property type="entry name" value="xanthine_xdhB"/>
    <property type="match status" value="1"/>
</dbReference>
<feature type="domain" description="Aldehyde oxidase/xanthine dehydrogenase a/b hammerhead" evidence="12">
    <location>
        <begin position="26"/>
        <end position="133"/>
    </location>
</feature>
<evidence type="ECO:0000256" key="1">
    <source>
        <dbReference type="ARBA" id="ARBA00001924"/>
    </source>
</evidence>
<gene>
    <name evidence="13" type="ORF">V473_19450</name>
</gene>
<proteinExistence type="inferred from homology"/>
<dbReference type="FunFam" id="3.30.365.10:FF:000002">
    <property type="entry name" value="Xanthine dehydrogenase oxidase"/>
    <property type="match status" value="1"/>
</dbReference>
<evidence type="ECO:0000313" key="14">
    <source>
        <dbReference type="Proteomes" id="UP000052232"/>
    </source>
</evidence>
<protein>
    <submittedName>
        <fullName evidence="13">Aldehyde oxidase</fullName>
    </submittedName>
</protein>
<dbReference type="Pfam" id="PF02738">
    <property type="entry name" value="MoCoBD_1"/>
    <property type="match status" value="1"/>
</dbReference>
<dbReference type="EMBL" id="JACT01000005">
    <property type="protein sequence ID" value="KMS53160.1"/>
    <property type="molecule type" value="Genomic_DNA"/>
</dbReference>
<evidence type="ECO:0000256" key="3">
    <source>
        <dbReference type="ARBA" id="ARBA00006849"/>
    </source>
</evidence>
<name>A0A0J8ADL9_9SPHN</name>
<dbReference type="PANTHER" id="PTHR11908:SF132">
    <property type="entry name" value="ALDEHYDE OXIDASE 1-RELATED"/>
    <property type="match status" value="1"/>
</dbReference>
<dbReference type="InterPro" id="IPR000674">
    <property type="entry name" value="Ald_Oxase/Xan_DH_a/b"/>
</dbReference>
<evidence type="ECO:0000256" key="9">
    <source>
        <dbReference type="ARBA" id="ARBA00023014"/>
    </source>
</evidence>
<keyword evidence="9" id="KW-0411">Iron-sulfur</keyword>
<keyword evidence="14" id="KW-1185">Reference proteome</keyword>
<evidence type="ECO:0000256" key="10">
    <source>
        <dbReference type="ARBA" id="ARBA00034078"/>
    </source>
</evidence>
<keyword evidence="7" id="KW-0560">Oxidoreductase</keyword>
<dbReference type="InterPro" id="IPR046867">
    <property type="entry name" value="AldOxase/xan_DH_MoCoBD2"/>
</dbReference>
<dbReference type="InterPro" id="IPR008274">
    <property type="entry name" value="AldOxase/xan_DH_MoCoBD1"/>
</dbReference>
<comment type="caution">
    <text evidence="13">The sequence shown here is derived from an EMBL/GenBank/DDBJ whole genome shotgun (WGS) entry which is preliminary data.</text>
</comment>
<comment type="similarity">
    <text evidence="3">Belongs to the xanthine dehydrogenase family.</text>
</comment>
<organism evidence="13 14">
    <name type="scientific">Sphingobium cupriresistens LL01</name>
    <dbReference type="NCBI Taxonomy" id="1420583"/>
    <lineage>
        <taxon>Bacteria</taxon>
        <taxon>Pseudomonadati</taxon>
        <taxon>Pseudomonadota</taxon>
        <taxon>Alphaproteobacteria</taxon>
        <taxon>Sphingomonadales</taxon>
        <taxon>Sphingomonadaceae</taxon>
        <taxon>Sphingobium</taxon>
    </lineage>
</organism>
<dbReference type="PATRIC" id="fig|1420583.3.peg.3690"/>
<keyword evidence="6" id="KW-0479">Metal-binding</keyword>
<dbReference type="GO" id="GO:0005506">
    <property type="term" value="F:iron ion binding"/>
    <property type="evidence" value="ECO:0007669"/>
    <property type="project" value="InterPro"/>
</dbReference>
<dbReference type="InterPro" id="IPR016208">
    <property type="entry name" value="Ald_Oxase/xanthine_DH-like"/>
</dbReference>
<dbReference type="GO" id="GO:0016491">
    <property type="term" value="F:oxidoreductase activity"/>
    <property type="evidence" value="ECO:0007669"/>
    <property type="project" value="UniProtKB-KW"/>
</dbReference>
<dbReference type="Gene3D" id="3.90.1170.50">
    <property type="entry name" value="Aldehyde oxidase/xanthine dehydrogenase, a/b hammerhead"/>
    <property type="match status" value="1"/>
</dbReference>
<evidence type="ECO:0000256" key="6">
    <source>
        <dbReference type="ARBA" id="ARBA00022723"/>
    </source>
</evidence>
<sequence length="769" mass="81973">MAERDPSLAALAKPSNPHDSAALHVSGLARYADDLPEPAAMLHLAFGQSKEAHARITAIDLTAVRAAPGVVAVYTAADIPGANDVSPVAGDDRLLADGEVICIGQPIFLVAATSQRAARQAARLGEIAYEPLPAHLTIADARAATSLIEPTQRMARGDAAAALVQSPHLLAGGFDMGGQDHFYLEGQVAIATPGEDGQMHLLSSTQHPSEVQHLVAHMLCRRSADVTVEVRRMGGAFGGKETQAALFAAAAALVADKTGRPAKFRCDRDDDMVMTGKRHDFRVDYEAGFDAEGRIRALKLGLASRCGATVDLSPAINDRAMFHADNCYYLPAIEIVSERLKTHTVSATAFRGFGGPQGMLAIERIMDDVAAHLGVDPLDVRIANLYGPGRDVTPYDMPLTDNIAPQLIARLRADARYDARRQAIAAFNARNPVLKKGIALTPVKFGISFTTTHLNQAGALVHVYADGSIQINHGGTEMGQGLYIKVAQVVADVFAVPVGQVRITATRTDKVPNTSATAASSGADLNGMAAYNAAMTIRDRLTEFAARSFGCADEEVRFVAGDVQIGAERLGFGNLCRKAHMGRISLSSTGYYATPDIAYDRAAHKGRPFYYFAYGAAVAEVAIDTLTGEHRVLAVDILHDVGQSLNPVIDIGQIEGGFLQGQGWLTTEELVWDDKGRLLTHSPATYKIPTASDRPRHLSIQLWDGENVQPTINRSKAVGEPPFMLAISVFSALHQAIAAVASDTRALPPLDAPATPERILRAIADHRAA</sequence>
<keyword evidence="8" id="KW-0408">Iron</keyword>
<evidence type="ECO:0000256" key="2">
    <source>
        <dbReference type="ARBA" id="ARBA00001974"/>
    </source>
</evidence>
<comment type="cofactor">
    <cofactor evidence="2">
        <name>FAD</name>
        <dbReference type="ChEBI" id="CHEBI:57692"/>
    </cofactor>
</comment>
<dbReference type="AlphaFoldDB" id="A0A0J8ADL9"/>
<keyword evidence="5" id="KW-0001">2Fe-2S</keyword>